<dbReference type="HOGENOM" id="CLU_3118530_0_0_9"/>
<keyword evidence="2" id="KW-1185">Reference proteome</keyword>
<protein>
    <submittedName>
        <fullName evidence="1">Uncharacterized protein</fullName>
    </submittedName>
</protein>
<dbReference type="Proteomes" id="UP000008550">
    <property type="component" value="Chromosome"/>
</dbReference>
<sequence>MLCLRRIDFAIFSSLEGICPKASNDIVLGLRFSVDQFIYRIPEGRREQDC</sequence>
<gene>
    <name evidence="1" type="ORF">HM1_2195</name>
</gene>
<dbReference type="KEGG" id="hmo:HM1_2195"/>
<dbReference type="EMBL" id="CP000930">
    <property type="protein sequence ID" value="ABZ84751.1"/>
    <property type="molecule type" value="Genomic_DNA"/>
</dbReference>
<dbReference type="STRING" id="498761.HM1_2195"/>
<evidence type="ECO:0000313" key="2">
    <source>
        <dbReference type="Proteomes" id="UP000008550"/>
    </source>
</evidence>
<accession>B0TH76</accession>
<proteinExistence type="predicted"/>
<name>B0TH76_HELMI</name>
<dbReference type="AlphaFoldDB" id="B0TH76"/>
<organism evidence="1 2">
    <name type="scientific">Heliobacterium modesticaldum (strain ATCC 51547 / Ice1)</name>
    <dbReference type="NCBI Taxonomy" id="498761"/>
    <lineage>
        <taxon>Bacteria</taxon>
        <taxon>Bacillati</taxon>
        <taxon>Bacillota</taxon>
        <taxon>Clostridia</taxon>
        <taxon>Eubacteriales</taxon>
        <taxon>Heliobacteriaceae</taxon>
        <taxon>Heliomicrobium</taxon>
    </lineage>
</organism>
<reference evidence="1 2" key="1">
    <citation type="journal article" date="2008" name="J. Bacteriol.">
        <title>The genome of Heliobacterium modesticaldum, a phototrophic representative of the Firmicutes containing the simplest photosynthetic apparatus.</title>
        <authorList>
            <person name="Sattley W.M."/>
            <person name="Madigan M.T."/>
            <person name="Swingley W.D."/>
            <person name="Cheung P.C."/>
            <person name="Clocksin K.M."/>
            <person name="Conrad A.L."/>
            <person name="Dejesa L.C."/>
            <person name="Honchak B.M."/>
            <person name="Jung D.O."/>
            <person name="Karbach L.E."/>
            <person name="Kurdoglu A."/>
            <person name="Lahiri S."/>
            <person name="Mastrian S.D."/>
            <person name="Page L.E."/>
            <person name="Taylor H.L."/>
            <person name="Wang Z.T."/>
            <person name="Raymond J."/>
            <person name="Chen M."/>
            <person name="Blankenship R.E."/>
            <person name="Touchman J.W."/>
        </authorList>
    </citation>
    <scope>NUCLEOTIDE SEQUENCE [LARGE SCALE GENOMIC DNA]</scope>
    <source>
        <strain evidence="2">ATCC 51547 / Ice1</strain>
    </source>
</reference>
<evidence type="ECO:0000313" key="1">
    <source>
        <dbReference type="EMBL" id="ABZ84751.1"/>
    </source>
</evidence>